<keyword evidence="2" id="KW-1185">Reference proteome</keyword>
<reference evidence="1 2" key="1">
    <citation type="submission" date="2023-04" db="EMBL/GenBank/DDBJ databases">
        <title>A novel bacteria isolated from coastal sediment.</title>
        <authorList>
            <person name="Liu X.-J."/>
            <person name="Du Z.-J."/>
        </authorList>
    </citation>
    <scope>NUCLEOTIDE SEQUENCE [LARGE SCALE GENOMIC DNA]</scope>
    <source>
        <strain evidence="1 2">SDUM461003</strain>
    </source>
</reference>
<evidence type="ECO:0000313" key="2">
    <source>
        <dbReference type="Proteomes" id="UP001225316"/>
    </source>
</evidence>
<dbReference type="Pfam" id="PF06258">
    <property type="entry name" value="Mito_fiss_Elm1"/>
    <property type="match status" value="1"/>
</dbReference>
<dbReference type="EMBL" id="JARXHW010000055">
    <property type="protein sequence ID" value="MDQ8209172.1"/>
    <property type="molecule type" value="Genomic_DNA"/>
</dbReference>
<comment type="caution">
    <text evidence="1">The sequence shown here is derived from an EMBL/GenBank/DDBJ whole genome shotgun (WGS) entry which is preliminary data.</text>
</comment>
<name>A0ABU1AYF4_9BACT</name>
<accession>A0ABU1AYF4</accession>
<proteinExistence type="predicted"/>
<dbReference type="RefSeq" id="WP_308952009.1">
    <property type="nucleotide sequence ID" value="NZ_JARXHW010000055.1"/>
</dbReference>
<organism evidence="1 2">
    <name type="scientific">Thalassobacterium maritimum</name>
    <dbReference type="NCBI Taxonomy" id="3041265"/>
    <lineage>
        <taxon>Bacteria</taxon>
        <taxon>Pseudomonadati</taxon>
        <taxon>Verrucomicrobiota</taxon>
        <taxon>Opitutia</taxon>
        <taxon>Puniceicoccales</taxon>
        <taxon>Coraliomargaritaceae</taxon>
        <taxon>Thalassobacterium</taxon>
    </lineage>
</organism>
<gene>
    <name evidence="1" type="ORF">QEH52_16720</name>
</gene>
<evidence type="ECO:0000313" key="1">
    <source>
        <dbReference type="EMBL" id="MDQ8209172.1"/>
    </source>
</evidence>
<dbReference type="InterPro" id="IPR009367">
    <property type="entry name" value="Elm1-like"/>
</dbReference>
<sequence length="279" mass="31070">MSILKCILKGDLPELTTDDVVIAKTAPFEFVSYLITAGTGAKILFVGHPKRLDVSCFDWIVATPSTPSSAANIKLELLPGSFTPEEFATTRVASDPTQCCYGFLVGGSSRGYPFCDSDWDALIDLISAIREYDDSAVWSISTSPRTDPYFEDQLKALRTARPELFSGVFLWNEGERANVLEVLQCSSLVFVTEDSASMLCEALSTGLPVLSLRPEASTFHSLSTPLSDFHEEKGRLMRFKIKSFRFSSTRDFEVNYANLSTEHWTDSLRRQFFVTVCCK</sequence>
<protein>
    <submittedName>
        <fullName evidence="1">ELM1/GtrOC1 family putative glycosyltransferase</fullName>
    </submittedName>
</protein>
<dbReference type="Proteomes" id="UP001225316">
    <property type="component" value="Unassembled WGS sequence"/>
</dbReference>